<evidence type="ECO:0000259" key="5">
    <source>
        <dbReference type="PROSITE" id="PS50405"/>
    </source>
</evidence>
<sequence length="249" mass="27964">MTTLKIYADRLSQPSRAIIIFSKVNGYEFQEVKVDLRKREHKSPEYKEINPMGQVPSIVHGDFNLFESHAILRYLACAFSGVADHWYPADLIKRAKINSVLDWHHSNLRSGAANYVLNSVLGPALGLPLNPTKASEAENILNASLSTLESYWLKEDGKFLVGGSQPSIADISLVCEITQLELLEEKDCHRILAPHKKVLQWIEDTRLATSPHFEEVHSVLLKTKAMFSKQSSEANYESESSIKAMLSTI</sequence>
<dbReference type="Gene3D" id="3.40.30.10">
    <property type="entry name" value="Glutaredoxin"/>
    <property type="match status" value="1"/>
</dbReference>
<organism evidence="6 7">
    <name type="scientific">Aquilegia coerulea</name>
    <name type="common">Rocky mountain columbine</name>
    <dbReference type="NCBI Taxonomy" id="218851"/>
    <lineage>
        <taxon>Eukaryota</taxon>
        <taxon>Viridiplantae</taxon>
        <taxon>Streptophyta</taxon>
        <taxon>Embryophyta</taxon>
        <taxon>Tracheophyta</taxon>
        <taxon>Spermatophyta</taxon>
        <taxon>Magnoliopsida</taxon>
        <taxon>Ranunculales</taxon>
        <taxon>Ranunculaceae</taxon>
        <taxon>Thalictroideae</taxon>
        <taxon>Aquilegia</taxon>
    </lineage>
</organism>
<proteinExistence type="inferred from homology"/>
<dbReference type="InParanoid" id="A0A2G5E152"/>
<dbReference type="Pfam" id="PF13410">
    <property type="entry name" value="GST_C_2"/>
    <property type="match status" value="1"/>
</dbReference>
<feature type="domain" description="GST N-terminal" evidence="4">
    <location>
        <begin position="2"/>
        <end position="83"/>
    </location>
</feature>
<evidence type="ECO:0000256" key="3">
    <source>
        <dbReference type="ARBA" id="ARBA00022679"/>
    </source>
</evidence>
<dbReference type="InterPro" id="IPR036249">
    <property type="entry name" value="Thioredoxin-like_sf"/>
</dbReference>
<dbReference type="GO" id="GO:0016740">
    <property type="term" value="F:transferase activity"/>
    <property type="evidence" value="ECO:0007669"/>
    <property type="project" value="UniProtKB-KW"/>
</dbReference>
<name>A0A2G5E152_AQUCA</name>
<dbReference type="InterPro" id="IPR036282">
    <property type="entry name" value="Glutathione-S-Trfase_C_sf"/>
</dbReference>
<dbReference type="SFLD" id="SFLDG01153">
    <property type="entry name" value="Main.4:_Theta-like"/>
    <property type="match status" value="1"/>
</dbReference>
<dbReference type="PANTHER" id="PTHR44750:SF1">
    <property type="entry name" value="GLUTATHIONE S-TRANSFERASE T1-RELATED"/>
    <property type="match status" value="1"/>
</dbReference>
<dbReference type="STRING" id="218851.A0A2G5E152"/>
<dbReference type="InterPro" id="IPR004045">
    <property type="entry name" value="Glutathione_S-Trfase_N"/>
</dbReference>
<dbReference type="AlphaFoldDB" id="A0A2G5E152"/>
<dbReference type="InterPro" id="IPR040079">
    <property type="entry name" value="Glutathione_S-Trfase"/>
</dbReference>
<evidence type="ECO:0000256" key="1">
    <source>
        <dbReference type="ARBA" id="ARBA00009899"/>
    </source>
</evidence>
<dbReference type="EMBL" id="KZ305030">
    <property type="protein sequence ID" value="PIA49465.1"/>
    <property type="molecule type" value="Genomic_DNA"/>
</dbReference>
<dbReference type="SFLD" id="SFLDG00358">
    <property type="entry name" value="Main_(cytGST)"/>
    <property type="match status" value="1"/>
</dbReference>
<dbReference type="GO" id="GO:0009407">
    <property type="term" value="P:toxin catabolic process"/>
    <property type="evidence" value="ECO:0007669"/>
    <property type="project" value="UniProtKB-ARBA"/>
</dbReference>
<dbReference type="SUPFAM" id="SSF47616">
    <property type="entry name" value="GST C-terminal domain-like"/>
    <property type="match status" value="1"/>
</dbReference>
<evidence type="ECO:0000313" key="6">
    <source>
        <dbReference type="EMBL" id="PIA49465.1"/>
    </source>
</evidence>
<dbReference type="InterPro" id="IPR040075">
    <property type="entry name" value="GST_N_Theta"/>
</dbReference>
<accession>A0A2G5E152</accession>
<gene>
    <name evidence="6" type="ORF">AQUCO_01300343v1</name>
</gene>
<keyword evidence="3" id="KW-0808">Transferase</keyword>
<feature type="domain" description="GST C-terminal" evidence="5">
    <location>
        <begin position="90"/>
        <end position="232"/>
    </location>
</feature>
<dbReference type="InterPro" id="IPR010987">
    <property type="entry name" value="Glutathione-S-Trfase_C-like"/>
</dbReference>
<dbReference type="SUPFAM" id="SSF52833">
    <property type="entry name" value="Thioredoxin-like"/>
    <property type="match status" value="1"/>
</dbReference>
<reference evidence="6 7" key="1">
    <citation type="submission" date="2017-09" db="EMBL/GenBank/DDBJ databases">
        <title>WGS assembly of Aquilegia coerulea Goldsmith.</title>
        <authorList>
            <person name="Hodges S."/>
            <person name="Kramer E."/>
            <person name="Nordborg M."/>
            <person name="Tomkins J."/>
            <person name="Borevitz J."/>
            <person name="Derieg N."/>
            <person name="Yan J."/>
            <person name="Mihaltcheva S."/>
            <person name="Hayes R.D."/>
            <person name="Rokhsar D."/>
        </authorList>
    </citation>
    <scope>NUCLEOTIDE SEQUENCE [LARGE SCALE GENOMIC DNA]</scope>
    <source>
        <strain evidence="7">cv. Goldsmith</strain>
    </source>
</reference>
<evidence type="ECO:0000259" key="4">
    <source>
        <dbReference type="PROSITE" id="PS50404"/>
    </source>
</evidence>
<dbReference type="SFLD" id="SFLDS00019">
    <property type="entry name" value="Glutathione_Transferase_(cytos"/>
    <property type="match status" value="1"/>
</dbReference>
<dbReference type="Proteomes" id="UP000230069">
    <property type="component" value="Unassembled WGS sequence"/>
</dbReference>
<dbReference type="CDD" id="cd03183">
    <property type="entry name" value="GST_C_Theta"/>
    <property type="match status" value="1"/>
</dbReference>
<dbReference type="Gene3D" id="1.20.1050.10">
    <property type="match status" value="1"/>
</dbReference>
<dbReference type="Pfam" id="PF02798">
    <property type="entry name" value="GST_N"/>
    <property type="match status" value="1"/>
</dbReference>
<keyword evidence="7" id="KW-1185">Reference proteome</keyword>
<evidence type="ECO:0000313" key="7">
    <source>
        <dbReference type="Proteomes" id="UP000230069"/>
    </source>
</evidence>
<dbReference type="InterPro" id="IPR040077">
    <property type="entry name" value="GST_C_Theta"/>
</dbReference>
<dbReference type="PROSITE" id="PS50404">
    <property type="entry name" value="GST_NTER"/>
    <property type="match status" value="1"/>
</dbReference>
<dbReference type="PANTHER" id="PTHR44750">
    <property type="entry name" value="GLUTATHIONE S-TRANSFERASE T1-RELATED"/>
    <property type="match status" value="1"/>
</dbReference>
<comment type="similarity">
    <text evidence="1">Belongs to the GST superfamily. Theta family.</text>
</comment>
<dbReference type="FunFam" id="1.20.1050.10:FF:000039">
    <property type="entry name" value="Glutathione S-transferase theta-1"/>
    <property type="match status" value="1"/>
</dbReference>
<evidence type="ECO:0000256" key="2">
    <source>
        <dbReference type="ARBA" id="ARBA00022575"/>
    </source>
</evidence>
<dbReference type="CDD" id="cd03050">
    <property type="entry name" value="GST_N_Theta"/>
    <property type="match status" value="1"/>
</dbReference>
<keyword evidence="2" id="KW-0216">Detoxification</keyword>
<protein>
    <submittedName>
        <fullName evidence="6">Uncharacterized protein</fullName>
    </submittedName>
</protein>
<dbReference type="OrthoDB" id="422574at2759"/>
<dbReference type="PROSITE" id="PS50405">
    <property type="entry name" value="GST_CTER"/>
    <property type="match status" value="1"/>
</dbReference>
<dbReference type="InterPro" id="IPR043377">
    <property type="entry name" value="GSTT1/2/3"/>
</dbReference>